<comment type="caution">
    <text evidence="1">The sequence shown here is derived from an EMBL/GenBank/DDBJ whole genome shotgun (WGS) entry which is preliminary data.</text>
</comment>
<proteinExistence type="predicted"/>
<evidence type="ECO:0000313" key="1">
    <source>
        <dbReference type="EMBL" id="KAI9916230.1"/>
    </source>
</evidence>
<name>A0ACC0WC69_9STRA</name>
<gene>
    <name evidence="1" type="ORF">PsorP6_016702</name>
</gene>
<dbReference type="EMBL" id="CM047581">
    <property type="protein sequence ID" value="KAI9916230.1"/>
    <property type="molecule type" value="Genomic_DNA"/>
</dbReference>
<reference evidence="1 2" key="1">
    <citation type="journal article" date="2022" name="bioRxiv">
        <title>The genome of the oomycete Peronosclerospora sorghi, a cosmopolitan pathogen of maize and sorghum, is inflated with dispersed pseudogenes.</title>
        <authorList>
            <person name="Fletcher K."/>
            <person name="Martin F."/>
            <person name="Isakeit T."/>
            <person name="Cavanaugh K."/>
            <person name="Magill C."/>
            <person name="Michelmore R."/>
        </authorList>
    </citation>
    <scope>NUCLEOTIDE SEQUENCE [LARGE SCALE GENOMIC DNA]</scope>
    <source>
        <strain evidence="1">P6</strain>
    </source>
</reference>
<evidence type="ECO:0000313" key="2">
    <source>
        <dbReference type="Proteomes" id="UP001163321"/>
    </source>
</evidence>
<dbReference type="Proteomes" id="UP001163321">
    <property type="component" value="Chromosome 2"/>
</dbReference>
<protein>
    <submittedName>
        <fullName evidence="1">Uncharacterized protein</fullName>
    </submittedName>
</protein>
<accession>A0ACC0WC69</accession>
<keyword evidence="2" id="KW-1185">Reference proteome</keyword>
<sequence>MTTIIFRFHISMPPLVVIRSSCQHIEYLENQNAWQRSPQLTMDDNNEHMDEEDGEELLPQAEEVLVSSSCGFSKAFGFSREGFEVKGMQAFRCAECGNVVADHDDIVSKSFHGRTGKAFLLNNMYNVHVGYARNRNLITGIHCIADILCNKCDFVLGWKYLKAMESSQKYKEGKFILEHAVVQDDSEELAWKRCRAL</sequence>
<organism evidence="1 2">
    <name type="scientific">Peronosclerospora sorghi</name>
    <dbReference type="NCBI Taxonomy" id="230839"/>
    <lineage>
        <taxon>Eukaryota</taxon>
        <taxon>Sar</taxon>
        <taxon>Stramenopiles</taxon>
        <taxon>Oomycota</taxon>
        <taxon>Peronosporomycetes</taxon>
        <taxon>Peronosporales</taxon>
        <taxon>Peronosporaceae</taxon>
        <taxon>Peronosclerospora</taxon>
    </lineage>
</organism>